<comment type="caution">
    <text evidence="7">The sequence shown here is derived from an EMBL/GenBank/DDBJ whole genome shotgun (WGS) entry which is preliminary data.</text>
</comment>
<proteinExistence type="inferred from homology"/>
<comment type="similarity">
    <text evidence="4">Belongs to the LptD family.</text>
</comment>
<dbReference type="Proteomes" id="UP000049077">
    <property type="component" value="Unassembled WGS sequence"/>
</dbReference>
<dbReference type="RefSeq" id="WP_048657981.1">
    <property type="nucleotide sequence ID" value="NZ_CAWMAN010000023.1"/>
</dbReference>
<evidence type="ECO:0000256" key="2">
    <source>
        <dbReference type="ARBA" id="ARBA00023136"/>
    </source>
</evidence>
<dbReference type="InterPro" id="IPR050218">
    <property type="entry name" value="LptD"/>
</dbReference>
<evidence type="ECO:0000259" key="5">
    <source>
        <dbReference type="Pfam" id="PF03968"/>
    </source>
</evidence>
<dbReference type="EMBL" id="CCJX01000152">
    <property type="protein sequence ID" value="CDT49939.1"/>
    <property type="molecule type" value="Genomic_DNA"/>
</dbReference>
<dbReference type="NCBIfam" id="NF002997">
    <property type="entry name" value="PRK03761.1"/>
    <property type="match status" value="1"/>
</dbReference>
<keyword evidence="2 4" id="KW-0472">Membrane</keyword>
<comment type="subunit">
    <text evidence="4">Component of the lipopolysaccharide transport and assembly complex. Interacts with LptE and LptA.</text>
</comment>
<protein>
    <recommendedName>
        <fullName evidence="4">LPS-assembly protein LptD</fullName>
    </recommendedName>
</protein>
<feature type="domain" description="Organic solvent tolerance-like N-terminal" evidence="5">
    <location>
        <begin position="56"/>
        <end position="188"/>
    </location>
</feature>
<evidence type="ECO:0000256" key="4">
    <source>
        <dbReference type="HAMAP-Rule" id="MF_01411"/>
    </source>
</evidence>
<feature type="domain" description="LptD C-terminal" evidence="6">
    <location>
        <begin position="296"/>
        <end position="694"/>
    </location>
</feature>
<comment type="subcellular location">
    <subcellularLocation>
        <location evidence="4">Cell outer membrane</location>
    </subcellularLocation>
</comment>
<name>A0ABM9QWU6_9VIBR</name>
<keyword evidence="8" id="KW-1185">Reference proteome</keyword>
<evidence type="ECO:0000259" key="6">
    <source>
        <dbReference type="Pfam" id="PF04453"/>
    </source>
</evidence>
<dbReference type="InterPro" id="IPR007543">
    <property type="entry name" value="LptD_C"/>
</dbReference>
<accession>A0ABM9QWU6</accession>
<gene>
    <name evidence="4" type="primary">lptD</name>
    <name evidence="7" type="ORF">VCR4J5_650178</name>
</gene>
<keyword evidence="1 4" id="KW-0732">Signal</keyword>
<comment type="caution">
    <text evidence="4">Lacks conserved residue(s) required for the propagation of feature annotation.</text>
</comment>
<dbReference type="InterPro" id="IPR005653">
    <property type="entry name" value="OstA-like_N"/>
</dbReference>
<dbReference type="HAMAP" id="MF_01411">
    <property type="entry name" value="LPS_assembly_LptD"/>
    <property type="match status" value="1"/>
</dbReference>
<comment type="function">
    <text evidence="4">Together with LptE, is involved in the assembly of lipopolysaccharide (LPS) at the surface of the outer membrane.</text>
</comment>
<dbReference type="InterPro" id="IPR020889">
    <property type="entry name" value="LipoPS_assembly_LptD"/>
</dbReference>
<reference evidence="7 8" key="1">
    <citation type="submission" date="2014-06" db="EMBL/GenBank/DDBJ databases">
        <authorList>
            <person name="Le Roux F."/>
        </authorList>
    </citation>
    <scope>NUCLEOTIDE SEQUENCE [LARGE SCALE GENOMIC DNA]</scope>
    <source>
        <strain evidence="7 8">J5-4</strain>
    </source>
</reference>
<dbReference type="Pfam" id="PF03968">
    <property type="entry name" value="LptD_N"/>
    <property type="match status" value="1"/>
</dbReference>
<dbReference type="PANTHER" id="PTHR30189:SF1">
    <property type="entry name" value="LPS-ASSEMBLY PROTEIN LPTD"/>
    <property type="match status" value="1"/>
</dbReference>
<sequence length="789" mass="89434">MQSFSRTLLAASISTALYVSTTQAETITDSSVQEMPSIDQCLIEPAAENETQLPAHVESDRLEAINGEKAIYSGDVRVTQGNKTILADNVTLHQQENIVVAEGNVNFSDGQIKSISDRATNNLTTDEMTLENTDYEFLCEPGRGDAVYIAKTGKAVYEIEDGSITSCPIGDNAWRLRASSISVDQDEEQATFYNPRFEIQSVPVFYLPYLTVPVGDTRKTGFLYPTVSYGSSDGFEAEIPVYWNLAPNYDLETTFKYMQERGTQLNSKFRYLSDFGSGSIKSEYLPDDKKYEEKGDRWGAQLEHSGIFQQSWLFEVDYSKVSDTKYFTEVSSSDIGNREDGQLLQEGQATYRSQNWDASVLVRDFQVLTEEDNLPYRLMPQLEYNYYAPEVMEYLDFDMISHVSLFDTDATGKPSATRVHVEPGITIPVGNTWGTWTTEARLLGTYYQQDLSGVNTTEKQIRDSSGNLVDNPYYGLEDTVSRVIPEFRSHAGIVLERDTKIVGNYTQTLEPQVQYLYVPKQDQSDIGLYDTTLLQTDYYGLFRSRKYSGVDRVAAANQISYGASSRFFDDEYKERLNISFGQIFYIDKDTKQTLDNDDSDNKTNYSSWAIEMDFNYDDYLFYHGGVQYDIDTTAMQLANSTLEYRFAGGYIQTNYRYVTEEYINETVDFDVSGITREGISQAGLLGAYQISPKWSTSAQYFYDLTTEEDLEWLARLNYRSDCWYIGFTYSNRLTNNISDPNVTPEYENNFSVNFGIVGFGTNIGSDSGAVEDSSSDNALSYGRPFFLNN</sequence>
<evidence type="ECO:0000256" key="3">
    <source>
        <dbReference type="ARBA" id="ARBA00023237"/>
    </source>
</evidence>
<evidence type="ECO:0000313" key="7">
    <source>
        <dbReference type="EMBL" id="CDT49939.1"/>
    </source>
</evidence>
<evidence type="ECO:0000313" key="8">
    <source>
        <dbReference type="Proteomes" id="UP000049077"/>
    </source>
</evidence>
<dbReference type="PANTHER" id="PTHR30189">
    <property type="entry name" value="LPS-ASSEMBLY PROTEIN"/>
    <property type="match status" value="1"/>
</dbReference>
<evidence type="ECO:0000256" key="1">
    <source>
        <dbReference type="ARBA" id="ARBA00022729"/>
    </source>
</evidence>
<dbReference type="Pfam" id="PF04453">
    <property type="entry name" value="LptD"/>
    <property type="match status" value="1"/>
</dbReference>
<keyword evidence="3 4" id="KW-0998">Cell outer membrane</keyword>
<dbReference type="Gene3D" id="2.60.450.10">
    <property type="entry name" value="Lipopolysaccharide (LPS) transport protein A like domain"/>
    <property type="match status" value="1"/>
</dbReference>
<organism evidence="7 8">
    <name type="scientific">Vibrio crassostreae</name>
    <dbReference type="NCBI Taxonomy" id="246167"/>
    <lineage>
        <taxon>Bacteria</taxon>
        <taxon>Pseudomonadati</taxon>
        <taxon>Pseudomonadota</taxon>
        <taxon>Gammaproteobacteria</taxon>
        <taxon>Vibrionales</taxon>
        <taxon>Vibrionaceae</taxon>
        <taxon>Vibrio</taxon>
    </lineage>
</organism>